<evidence type="ECO:0000313" key="3">
    <source>
        <dbReference type="EMBL" id="MEI5617659.1"/>
    </source>
</evidence>
<name>A0ABU8GX76_9ACTN</name>
<feature type="non-terminal residue" evidence="3">
    <location>
        <position position="1"/>
    </location>
</feature>
<keyword evidence="4" id="KW-1185">Reference proteome</keyword>
<proteinExistence type="predicted"/>
<comment type="caution">
    <text evidence="3">The sequence shown here is derived from an EMBL/GenBank/DDBJ whole genome shotgun (WGS) entry which is preliminary data.</text>
</comment>
<feature type="non-terminal residue" evidence="3">
    <location>
        <position position="78"/>
    </location>
</feature>
<dbReference type="EMBL" id="JBBAYM010000914">
    <property type="protein sequence ID" value="MEI5617659.1"/>
    <property type="molecule type" value="Genomic_DNA"/>
</dbReference>
<reference evidence="3 4" key="1">
    <citation type="submission" date="2024-03" db="EMBL/GenBank/DDBJ databases">
        <title>First Report of Pectobacterium brasiliscabiei causing potato scab in china.</title>
        <authorList>
            <person name="Handique U."/>
        </authorList>
    </citation>
    <scope>NUCLEOTIDE SEQUENCE [LARGE SCALE GENOMIC DNA]</scope>
    <source>
        <strain evidence="3 4">ZRIMU1503</strain>
    </source>
</reference>
<sequence>DGTYSFAPNENFNGEVSLDFSVSDGTETVDANIDVTVTDVNDAPVSGATSYQMNEDGTITLSPEQLIANSSDVDGDVS</sequence>
<feature type="domain" description="RapA2 cadherin-like" evidence="2">
    <location>
        <begin position="31"/>
        <end position="76"/>
    </location>
</feature>
<feature type="compositionally biased region" description="Polar residues" evidence="1">
    <location>
        <begin position="47"/>
        <end position="72"/>
    </location>
</feature>
<gene>
    <name evidence="3" type="ORF">WB403_52100</name>
</gene>
<accession>A0ABU8GX76</accession>
<evidence type="ECO:0000256" key="1">
    <source>
        <dbReference type="SAM" id="MobiDB-lite"/>
    </source>
</evidence>
<feature type="region of interest" description="Disordered" evidence="1">
    <location>
        <begin position="46"/>
        <end position="78"/>
    </location>
</feature>
<dbReference type="Pfam" id="PF17803">
    <property type="entry name" value="Cadherin_4"/>
    <property type="match status" value="1"/>
</dbReference>
<protein>
    <submittedName>
        <fullName evidence="3">Cadherin-like domain-containing protein</fullName>
    </submittedName>
</protein>
<evidence type="ECO:0000259" key="2">
    <source>
        <dbReference type="Pfam" id="PF17803"/>
    </source>
</evidence>
<organism evidence="3 4">
    <name type="scientific">Streptomyces brasiliscabiei</name>
    <dbReference type="NCBI Taxonomy" id="2736302"/>
    <lineage>
        <taxon>Bacteria</taxon>
        <taxon>Bacillati</taxon>
        <taxon>Actinomycetota</taxon>
        <taxon>Actinomycetes</taxon>
        <taxon>Kitasatosporales</taxon>
        <taxon>Streptomycetaceae</taxon>
        <taxon>Streptomyces</taxon>
    </lineage>
</organism>
<dbReference type="Proteomes" id="UP001365781">
    <property type="component" value="Unassembled WGS sequence"/>
</dbReference>
<evidence type="ECO:0000313" key="4">
    <source>
        <dbReference type="Proteomes" id="UP001365781"/>
    </source>
</evidence>
<dbReference type="InterPro" id="IPR040853">
    <property type="entry name" value="RapA2_cadherin-like"/>
</dbReference>